<dbReference type="AlphaFoldDB" id="A0A4R2L5W5"/>
<sequence>MRLALVCACAGAAWGGWLGARHLAGAASALDRLEALTLDLRSELAGPHAAPDELVIVAIDEASVAAAGRYPLPRATLAQLVERIAAAGPRALALDLLLVDPGPEADDAALAAALGRAPGILAAAATTFAPSATTAAVLPQARDLLLPLPALRAVAHPAHVNLATDAGGTPRHVPLLLALPGGVLPSLVLAAASSGAATVGFDADHLRLDGRPVPLDLGAHLALHFYGPRGSVRTVGAQQVLHDPAVAAGLAGRVVLVGATVIGSGDRFPTPFDAALPGIEVLATGVGNLLAGDALRRTQAVRRVDAAAAVALPVLVVGASALPGFAAGLLLAGALLAGWCLAAYFALAGAGVWLAVALPLAGALPALALHATGRVWLERRERQRLERTRDALGRLQSQLVAKRLAADPDFLAEPVERPAAVVFVDLAGFTGLSERLGPARTHAALRAFHGLVHREASARGGFVATFMGDGAMIVFGFPDPAPDDAARALALAQALIGTLGGWLATVAPAELPATALGSRCGVHAGTVVFSRLGSEQQEHITASGDTVNVASRLMEIAKARGAQIAASEAVCTQAGPQALGGAGLRWSIAEQLPVRGRREALGVRFAFADGEVGEGAE</sequence>
<dbReference type="GO" id="GO:0035556">
    <property type="term" value="P:intracellular signal transduction"/>
    <property type="evidence" value="ECO:0007669"/>
    <property type="project" value="InterPro"/>
</dbReference>
<protein>
    <submittedName>
        <fullName evidence="3">Adenylate cyclase</fullName>
    </submittedName>
</protein>
<dbReference type="GO" id="GO:0004016">
    <property type="term" value="F:adenylate cyclase activity"/>
    <property type="evidence" value="ECO:0007669"/>
    <property type="project" value="UniProtKB-ARBA"/>
</dbReference>
<dbReference type="PANTHER" id="PTHR43081:SF20">
    <property type="entry name" value="TWO-COMPONENT RESPONSE REGULATOR"/>
    <property type="match status" value="1"/>
</dbReference>
<keyword evidence="1" id="KW-0812">Transmembrane</keyword>
<evidence type="ECO:0000259" key="2">
    <source>
        <dbReference type="PROSITE" id="PS50125"/>
    </source>
</evidence>
<dbReference type="CDD" id="cd07302">
    <property type="entry name" value="CHD"/>
    <property type="match status" value="1"/>
</dbReference>
<dbReference type="EMBL" id="SLWY01000012">
    <property type="protein sequence ID" value="TCO80667.1"/>
    <property type="molecule type" value="Genomic_DNA"/>
</dbReference>
<dbReference type="Gene3D" id="3.30.70.1230">
    <property type="entry name" value="Nucleotide cyclase"/>
    <property type="match status" value="1"/>
</dbReference>
<dbReference type="OrthoDB" id="9806704at2"/>
<dbReference type="InterPro" id="IPR001054">
    <property type="entry name" value="A/G_cyclase"/>
</dbReference>
<dbReference type="SUPFAM" id="SSF55073">
    <property type="entry name" value="Nucleotide cyclase"/>
    <property type="match status" value="1"/>
</dbReference>
<evidence type="ECO:0000313" key="3">
    <source>
        <dbReference type="EMBL" id="TCO80667.1"/>
    </source>
</evidence>
<dbReference type="RefSeq" id="WP_132542839.1">
    <property type="nucleotide sequence ID" value="NZ_SLWY01000012.1"/>
</dbReference>
<feature type="transmembrane region" description="Helical" evidence="1">
    <location>
        <begin position="306"/>
        <end position="322"/>
    </location>
</feature>
<dbReference type="SMART" id="SM00044">
    <property type="entry name" value="CYCc"/>
    <property type="match status" value="1"/>
</dbReference>
<dbReference type="PROSITE" id="PS50125">
    <property type="entry name" value="GUANYLATE_CYCLASE_2"/>
    <property type="match status" value="1"/>
</dbReference>
<proteinExistence type="predicted"/>
<dbReference type="GO" id="GO:0006171">
    <property type="term" value="P:cAMP biosynthetic process"/>
    <property type="evidence" value="ECO:0007669"/>
    <property type="project" value="TreeGrafter"/>
</dbReference>
<reference evidence="3 4" key="1">
    <citation type="submission" date="2019-03" db="EMBL/GenBank/DDBJ databases">
        <title>Genomic Encyclopedia of Type Strains, Phase IV (KMG-IV): sequencing the most valuable type-strain genomes for metagenomic binning, comparative biology and taxonomic classification.</title>
        <authorList>
            <person name="Goeker M."/>
        </authorList>
    </citation>
    <scope>NUCLEOTIDE SEQUENCE [LARGE SCALE GENOMIC DNA]</scope>
    <source>
        <strain evidence="3 4">DSM 25287</strain>
    </source>
</reference>
<organism evidence="3 4">
    <name type="scientific">Plasticicumulans lactativorans</name>
    <dbReference type="NCBI Taxonomy" id="1133106"/>
    <lineage>
        <taxon>Bacteria</taxon>
        <taxon>Pseudomonadati</taxon>
        <taxon>Pseudomonadota</taxon>
        <taxon>Gammaproteobacteria</taxon>
        <taxon>Candidatus Competibacteraceae</taxon>
        <taxon>Plasticicumulans</taxon>
    </lineage>
</organism>
<gene>
    <name evidence="3" type="ORF">EV699_1122</name>
</gene>
<comment type="caution">
    <text evidence="3">The sequence shown here is derived from an EMBL/GenBank/DDBJ whole genome shotgun (WGS) entry which is preliminary data.</text>
</comment>
<evidence type="ECO:0000256" key="1">
    <source>
        <dbReference type="SAM" id="Phobius"/>
    </source>
</evidence>
<name>A0A4R2L5W5_9GAMM</name>
<dbReference type="InterPro" id="IPR050697">
    <property type="entry name" value="Adenylyl/Guanylyl_Cyclase_3/4"/>
</dbReference>
<keyword evidence="1" id="KW-1133">Transmembrane helix</keyword>
<feature type="transmembrane region" description="Helical" evidence="1">
    <location>
        <begin position="329"/>
        <end position="347"/>
    </location>
</feature>
<dbReference type="Proteomes" id="UP000295765">
    <property type="component" value="Unassembled WGS sequence"/>
</dbReference>
<accession>A0A4R2L5W5</accession>
<dbReference type="InterPro" id="IPR029787">
    <property type="entry name" value="Nucleotide_cyclase"/>
</dbReference>
<dbReference type="Pfam" id="PF05226">
    <property type="entry name" value="CHASE2"/>
    <property type="match status" value="1"/>
</dbReference>
<keyword evidence="1" id="KW-0472">Membrane</keyword>
<evidence type="ECO:0000313" key="4">
    <source>
        <dbReference type="Proteomes" id="UP000295765"/>
    </source>
</evidence>
<dbReference type="PANTHER" id="PTHR43081">
    <property type="entry name" value="ADENYLATE CYCLASE, TERMINAL-DIFFERENTIATION SPECIFIC-RELATED"/>
    <property type="match status" value="1"/>
</dbReference>
<feature type="domain" description="Guanylate cyclase" evidence="2">
    <location>
        <begin position="420"/>
        <end position="554"/>
    </location>
</feature>
<keyword evidence="4" id="KW-1185">Reference proteome</keyword>
<dbReference type="InterPro" id="IPR007890">
    <property type="entry name" value="CHASE2"/>
</dbReference>
<dbReference type="Pfam" id="PF00211">
    <property type="entry name" value="Guanylate_cyc"/>
    <property type="match status" value="1"/>
</dbReference>
<dbReference type="SMART" id="SM01080">
    <property type="entry name" value="CHASE2"/>
    <property type="match status" value="1"/>
</dbReference>